<dbReference type="Gene3D" id="3.40.430.10">
    <property type="entry name" value="Dihydrofolate Reductase, subunit A"/>
    <property type="match status" value="1"/>
</dbReference>
<dbReference type="CDD" id="cd00209">
    <property type="entry name" value="DHFR"/>
    <property type="match status" value="1"/>
</dbReference>
<dbReference type="PIRSF" id="PIRSF000194">
    <property type="entry name" value="DHFR"/>
    <property type="match status" value="1"/>
</dbReference>
<dbReference type="EC" id="1.5.1.3" evidence="3 7"/>
<evidence type="ECO:0000256" key="3">
    <source>
        <dbReference type="ARBA" id="ARBA00012856"/>
    </source>
</evidence>
<dbReference type="InterPro" id="IPR017925">
    <property type="entry name" value="DHFR_CS"/>
</dbReference>
<protein>
    <recommendedName>
        <fullName evidence="3 7">Dihydrofolate reductase</fullName>
        <ecNumber evidence="3 7">1.5.1.3</ecNumber>
    </recommendedName>
</protein>
<reference evidence="10 11" key="1">
    <citation type="submission" date="2020-12" db="EMBL/GenBank/DDBJ databases">
        <title>Microbacterium sp. HY060.</title>
        <authorList>
            <person name="Zhou J."/>
        </authorList>
    </citation>
    <scope>NUCLEOTIDE SEQUENCE [LARGE SCALE GENOMIC DNA]</scope>
    <source>
        <strain evidence="10 11">HY60</strain>
    </source>
</reference>
<dbReference type="InterPro" id="IPR001796">
    <property type="entry name" value="DHFR_dom"/>
</dbReference>
<evidence type="ECO:0000256" key="2">
    <source>
        <dbReference type="ARBA" id="ARBA00009539"/>
    </source>
</evidence>
<sequence length="155" mass="17047">MSVTLVAAMGRNLVIGAEGGMPWHLPEDLKHFKAVTLGTTMIMGRRTFDSIGRPLPGRRTIVVTRDAGWHRDGVETAHSLGAALALAGDARVSIVGGGQIYAQAMDLADHMELTFIDAEPDGDTVFPEWLDADWREVARDCREGFDFVSFERLHR</sequence>
<dbReference type="SUPFAM" id="SSF53597">
    <property type="entry name" value="Dihydrofolate reductase-like"/>
    <property type="match status" value="1"/>
</dbReference>
<proteinExistence type="inferred from homology"/>
<dbReference type="Pfam" id="PF00186">
    <property type="entry name" value="DHFR_1"/>
    <property type="match status" value="1"/>
</dbReference>
<dbReference type="InterPro" id="IPR024072">
    <property type="entry name" value="DHFR-like_dom_sf"/>
</dbReference>
<dbReference type="PROSITE" id="PS00075">
    <property type="entry name" value="DHFR_1"/>
    <property type="match status" value="1"/>
</dbReference>
<dbReference type="PANTHER" id="PTHR48069:SF3">
    <property type="entry name" value="DIHYDROFOLATE REDUCTASE"/>
    <property type="match status" value="1"/>
</dbReference>
<keyword evidence="6 7" id="KW-0560">Oxidoreductase</keyword>
<dbReference type="InterPro" id="IPR012259">
    <property type="entry name" value="DHFR"/>
</dbReference>
<evidence type="ECO:0000259" key="9">
    <source>
        <dbReference type="PROSITE" id="PS51330"/>
    </source>
</evidence>
<dbReference type="PANTHER" id="PTHR48069">
    <property type="entry name" value="DIHYDROFOLATE REDUCTASE"/>
    <property type="match status" value="1"/>
</dbReference>
<evidence type="ECO:0000256" key="8">
    <source>
        <dbReference type="RuleBase" id="RU004474"/>
    </source>
</evidence>
<comment type="catalytic activity">
    <reaction evidence="7">
        <text>(6S)-5,6,7,8-tetrahydrofolate + NADP(+) = 7,8-dihydrofolate + NADPH + H(+)</text>
        <dbReference type="Rhea" id="RHEA:15009"/>
        <dbReference type="ChEBI" id="CHEBI:15378"/>
        <dbReference type="ChEBI" id="CHEBI:57451"/>
        <dbReference type="ChEBI" id="CHEBI:57453"/>
        <dbReference type="ChEBI" id="CHEBI:57783"/>
        <dbReference type="ChEBI" id="CHEBI:58349"/>
        <dbReference type="EC" id="1.5.1.3"/>
    </reaction>
</comment>
<comment type="similarity">
    <text evidence="2 7 8">Belongs to the dihydrofolate reductase family.</text>
</comment>
<feature type="domain" description="DHFR" evidence="9">
    <location>
        <begin position="2"/>
        <end position="155"/>
    </location>
</feature>
<evidence type="ECO:0000256" key="6">
    <source>
        <dbReference type="ARBA" id="ARBA00023002"/>
    </source>
</evidence>
<dbReference type="PROSITE" id="PS51330">
    <property type="entry name" value="DHFR_2"/>
    <property type="match status" value="1"/>
</dbReference>
<evidence type="ECO:0000256" key="1">
    <source>
        <dbReference type="ARBA" id="ARBA00004903"/>
    </source>
</evidence>
<comment type="function">
    <text evidence="7">Key enzyme in folate metabolism. Catalyzes an essential reaction for de novo glycine and purine synthesis, and for DNA precursor synthesis.</text>
</comment>
<dbReference type="RefSeq" id="WP_166991376.1">
    <property type="nucleotide sequence ID" value="NZ_CP061169.1"/>
</dbReference>
<evidence type="ECO:0000256" key="5">
    <source>
        <dbReference type="ARBA" id="ARBA00022857"/>
    </source>
</evidence>
<dbReference type="PRINTS" id="PR00070">
    <property type="entry name" value="DHFR"/>
</dbReference>
<gene>
    <name evidence="10" type="ORF">HCR76_13320</name>
</gene>
<evidence type="ECO:0000313" key="11">
    <source>
        <dbReference type="Proteomes" id="UP000662814"/>
    </source>
</evidence>
<keyword evidence="11" id="KW-1185">Reference proteome</keyword>
<organism evidence="10 11">
    <name type="scientific">Paramicrobacterium chengjingii</name>
    <dbReference type="NCBI Taxonomy" id="2769067"/>
    <lineage>
        <taxon>Bacteria</taxon>
        <taxon>Bacillati</taxon>
        <taxon>Actinomycetota</taxon>
        <taxon>Actinomycetes</taxon>
        <taxon>Micrococcales</taxon>
        <taxon>Microbacteriaceae</taxon>
        <taxon>Paramicrobacterium</taxon>
    </lineage>
</organism>
<comment type="pathway">
    <text evidence="1 7">Cofactor biosynthesis; tetrahydrofolate biosynthesis; 5,6,7,8-tetrahydrofolate from 7,8-dihydrofolate: step 1/1.</text>
</comment>
<keyword evidence="4 7" id="KW-0554">One-carbon metabolism</keyword>
<keyword evidence="5 7" id="KW-0521">NADP</keyword>
<evidence type="ECO:0000256" key="7">
    <source>
        <dbReference type="PIRNR" id="PIRNR000194"/>
    </source>
</evidence>
<dbReference type="Proteomes" id="UP000662814">
    <property type="component" value="Chromosome"/>
</dbReference>
<dbReference type="EMBL" id="CP061169">
    <property type="protein sequence ID" value="QPZ37785.1"/>
    <property type="molecule type" value="Genomic_DNA"/>
</dbReference>
<accession>A0ABX6YHC3</accession>
<evidence type="ECO:0000313" key="10">
    <source>
        <dbReference type="EMBL" id="QPZ37785.1"/>
    </source>
</evidence>
<evidence type="ECO:0000256" key="4">
    <source>
        <dbReference type="ARBA" id="ARBA00022563"/>
    </source>
</evidence>
<name>A0ABX6YHC3_9MICO</name>